<reference evidence="7 8" key="1">
    <citation type="submission" date="2016-11" db="EMBL/GenBank/DDBJ databases">
        <authorList>
            <person name="Jaros S."/>
            <person name="Januszkiewicz K."/>
            <person name="Wedrychowicz H."/>
        </authorList>
    </citation>
    <scope>NUCLEOTIDE SEQUENCE [LARGE SCALE GENOMIC DNA]</scope>
    <source>
        <strain evidence="7 8">DSM 2631</strain>
    </source>
</reference>
<keyword evidence="5" id="KW-0813">Transport</keyword>
<dbReference type="Gene3D" id="1.10.3720.10">
    <property type="entry name" value="MetI-like"/>
    <property type="match status" value="1"/>
</dbReference>
<dbReference type="STRING" id="1533.SAMN05443638_13123"/>
<evidence type="ECO:0000256" key="5">
    <source>
        <dbReference type="RuleBase" id="RU363032"/>
    </source>
</evidence>
<evidence type="ECO:0000256" key="1">
    <source>
        <dbReference type="ARBA" id="ARBA00004141"/>
    </source>
</evidence>
<gene>
    <name evidence="7" type="ORF">SAMN05443638_13123</name>
</gene>
<comment type="subcellular location">
    <subcellularLocation>
        <location evidence="5">Cell membrane</location>
        <topology evidence="5">Multi-pass membrane protein</topology>
    </subcellularLocation>
    <subcellularLocation>
        <location evidence="1">Membrane</location>
        <topology evidence="1">Multi-pass membrane protein</topology>
    </subcellularLocation>
</comment>
<feature type="transmembrane region" description="Helical" evidence="5">
    <location>
        <begin position="100"/>
        <end position="120"/>
    </location>
</feature>
<feature type="transmembrane region" description="Helical" evidence="5">
    <location>
        <begin position="187"/>
        <end position="212"/>
    </location>
</feature>
<dbReference type="PANTHER" id="PTHR43470:SF3">
    <property type="entry name" value="PHOSPHATE TRANSPORT SYSTEM PERMEASE PROTEIN PSTA-RELATED"/>
    <property type="match status" value="1"/>
</dbReference>
<proteinExistence type="inferred from homology"/>
<dbReference type="InterPro" id="IPR000515">
    <property type="entry name" value="MetI-like"/>
</dbReference>
<evidence type="ECO:0000259" key="6">
    <source>
        <dbReference type="PROSITE" id="PS50928"/>
    </source>
</evidence>
<dbReference type="PANTHER" id="PTHR43470">
    <property type="entry name" value="PHOSPHATE TRANSPORT SYSTEM PERMEASE PROTEIN PSTA-RELATED"/>
    <property type="match status" value="1"/>
</dbReference>
<organism evidence="7 8">
    <name type="scientific">Clostridium fallax</name>
    <dbReference type="NCBI Taxonomy" id="1533"/>
    <lineage>
        <taxon>Bacteria</taxon>
        <taxon>Bacillati</taxon>
        <taxon>Bacillota</taxon>
        <taxon>Clostridia</taxon>
        <taxon>Eubacteriales</taxon>
        <taxon>Clostridiaceae</taxon>
        <taxon>Clostridium</taxon>
    </lineage>
</organism>
<evidence type="ECO:0000256" key="4">
    <source>
        <dbReference type="ARBA" id="ARBA00023136"/>
    </source>
</evidence>
<evidence type="ECO:0000313" key="7">
    <source>
        <dbReference type="EMBL" id="SHF08701.1"/>
    </source>
</evidence>
<dbReference type="EMBL" id="FQVM01000031">
    <property type="protein sequence ID" value="SHF08701.1"/>
    <property type="molecule type" value="Genomic_DNA"/>
</dbReference>
<feature type="transmembrane region" description="Helical" evidence="5">
    <location>
        <begin position="244"/>
        <end position="268"/>
    </location>
</feature>
<dbReference type="PROSITE" id="PS50928">
    <property type="entry name" value="ABC_TM1"/>
    <property type="match status" value="1"/>
</dbReference>
<keyword evidence="2 5" id="KW-0812">Transmembrane</keyword>
<evidence type="ECO:0000256" key="2">
    <source>
        <dbReference type="ARBA" id="ARBA00022692"/>
    </source>
</evidence>
<dbReference type="InterPro" id="IPR035906">
    <property type="entry name" value="MetI-like_sf"/>
</dbReference>
<evidence type="ECO:0000256" key="3">
    <source>
        <dbReference type="ARBA" id="ARBA00022989"/>
    </source>
</evidence>
<dbReference type="RefSeq" id="WP_072897434.1">
    <property type="nucleotide sequence ID" value="NZ_FQVM01000031.1"/>
</dbReference>
<dbReference type="SUPFAM" id="SSF161098">
    <property type="entry name" value="MetI-like"/>
    <property type="match status" value="1"/>
</dbReference>
<keyword evidence="4 5" id="KW-0472">Membrane</keyword>
<sequence>MKKLIQIWSYISIVVVIIILLFILIYIGKEGESQITAKFLFENPKGMLLGEDGGIFPAIIGSLVTTIIASIISGIMAVCTAIYSVFYVKNKRLKSFIGTIVQCISGVPSIVLGLFGYAFLVVTLGFGKSVISASLTLAVMIYPFIEVRIEKSFKEFQKNYIFASYALGISKEYTIKKLILKGNTKEIFSSVAMAAGFAMGATAPIMLTGAVVNTSVPESLKDPFMALSYHLYILMQQGIGLDRAYGTALILVFLILIINIIGGFLGGLRKNEWDN</sequence>
<feature type="transmembrane region" description="Helical" evidence="5">
    <location>
        <begin position="7"/>
        <end position="27"/>
    </location>
</feature>
<feature type="transmembrane region" description="Helical" evidence="5">
    <location>
        <begin position="55"/>
        <end position="88"/>
    </location>
</feature>
<comment type="similarity">
    <text evidence="5">Belongs to the binding-protein-dependent transport system permease family.</text>
</comment>
<feature type="domain" description="ABC transmembrane type-1" evidence="6">
    <location>
        <begin position="59"/>
        <end position="262"/>
    </location>
</feature>
<keyword evidence="3 5" id="KW-1133">Transmembrane helix</keyword>
<keyword evidence="8" id="KW-1185">Reference proteome</keyword>
<dbReference type="OrthoDB" id="9785113at2"/>
<accession>A0A1M4YSI9</accession>
<dbReference type="Pfam" id="PF00528">
    <property type="entry name" value="BPD_transp_1"/>
    <property type="match status" value="1"/>
</dbReference>
<dbReference type="GO" id="GO:0005886">
    <property type="term" value="C:plasma membrane"/>
    <property type="evidence" value="ECO:0007669"/>
    <property type="project" value="UniProtKB-SubCell"/>
</dbReference>
<feature type="transmembrane region" description="Helical" evidence="5">
    <location>
        <begin position="126"/>
        <end position="145"/>
    </location>
</feature>
<name>A0A1M4YSI9_9CLOT</name>
<evidence type="ECO:0000313" key="8">
    <source>
        <dbReference type="Proteomes" id="UP000184035"/>
    </source>
</evidence>
<dbReference type="AlphaFoldDB" id="A0A1M4YSI9"/>
<dbReference type="GO" id="GO:0055085">
    <property type="term" value="P:transmembrane transport"/>
    <property type="evidence" value="ECO:0007669"/>
    <property type="project" value="InterPro"/>
</dbReference>
<protein>
    <submittedName>
        <fullName evidence="7">Phosphate ABC transporter membrane protein 2, PhoT family</fullName>
    </submittedName>
</protein>
<dbReference type="Proteomes" id="UP000184035">
    <property type="component" value="Unassembled WGS sequence"/>
</dbReference>